<organism evidence="1">
    <name type="scientific">Serratia phage Kevin</name>
    <dbReference type="NCBI Taxonomy" id="3161161"/>
    <lineage>
        <taxon>Viruses</taxon>
        <taxon>Duplodnaviria</taxon>
        <taxon>Heunggongvirae</taxon>
        <taxon>Uroviricota</taxon>
        <taxon>Caudoviricetes</taxon>
        <taxon>Pantevenvirales</taxon>
        <taxon>Ackermannviridae</taxon>
        <taxon>Miltonvirus</taxon>
    </lineage>
</organism>
<reference evidence="1" key="1">
    <citation type="submission" date="2024-06" db="EMBL/GenBank/DDBJ databases">
        <authorList>
            <person name="Melgar S."/>
            <person name="Ryabinky S."/>
            <person name="Merugu K."/>
            <person name="Desisa B."/>
            <person name="Truong H."/>
            <person name="Jamal R."/>
            <person name="Sandhu A."/>
            <person name="Johnson A."/>
        </authorList>
    </citation>
    <scope>NUCLEOTIDE SEQUENCE</scope>
</reference>
<proteinExistence type="predicted"/>
<sequence>MAQENSCLVISARTKEEVISNFMMLLNSGALNLKCQKGGTTPTCHSDFKSIHQESGGTIYRGQHPYGPSSILKDSKL</sequence>
<evidence type="ECO:0000313" key="1">
    <source>
        <dbReference type="EMBL" id="XCN28100.1"/>
    </source>
</evidence>
<name>A0AAU8KWV9_9CAUD</name>
<dbReference type="EMBL" id="PP869623">
    <property type="protein sequence ID" value="XCN28100.1"/>
    <property type="molecule type" value="Genomic_DNA"/>
</dbReference>
<accession>A0AAU8KWV9</accession>
<protein>
    <submittedName>
        <fullName evidence="1">Uncharacterized protein</fullName>
    </submittedName>
</protein>